<evidence type="ECO:0000313" key="6">
    <source>
        <dbReference type="Proteomes" id="UP001162131"/>
    </source>
</evidence>
<keyword evidence="2" id="KW-0677">Repeat</keyword>
<dbReference type="PROSITE" id="PS00678">
    <property type="entry name" value="WD_REPEATS_1"/>
    <property type="match status" value="1"/>
</dbReference>
<evidence type="ECO:0000313" key="5">
    <source>
        <dbReference type="EMBL" id="CAG9335515.1"/>
    </source>
</evidence>
<dbReference type="Proteomes" id="UP001162131">
    <property type="component" value="Unassembled WGS sequence"/>
</dbReference>
<dbReference type="SUPFAM" id="SSF50978">
    <property type="entry name" value="WD40 repeat-like"/>
    <property type="match status" value="1"/>
</dbReference>
<dbReference type="InterPro" id="IPR015943">
    <property type="entry name" value="WD40/YVTN_repeat-like_dom_sf"/>
</dbReference>
<dbReference type="InterPro" id="IPR036322">
    <property type="entry name" value="WD40_repeat_dom_sf"/>
</dbReference>
<protein>
    <recommendedName>
        <fullName evidence="4">Anaphase-promoting complex subunit 4-like WD40 domain-containing protein</fullName>
    </recommendedName>
</protein>
<keyword evidence="6" id="KW-1185">Reference proteome</keyword>
<evidence type="ECO:0000259" key="4">
    <source>
        <dbReference type="Pfam" id="PF12894"/>
    </source>
</evidence>
<sequence length="330" mass="36545">MDQERVIEHERTIVDLDANVFAVKWSMDDSQIATAGSNGTIKIYSAATGNWIRTLNCRIGIDALPVTSIQFRPLISQAKTKHVLVATTAEGYIIHWHSTSGKILHTIGVENSQVLSVNYDSEGKYFAVGCEDMHVRVYDESTKTLISDMLPGEGERSGHGNRIFKVRWFGDQTVISGGWDNNVLIWDVRTRRVQKCIYGPHICGDAIDVKGNELLTGSYTNNDQIQIWTLPNGENVFTSTLRNENKPCMLYAAQYSKFDSGAIFAVGGSGSNEAYFYDSLTLRPFAVLSNLTKSVYGIDFANTSNRAAICSGDDTVRVFEISKSRIVSEA</sequence>
<comment type="caution">
    <text evidence="5">The sequence shown here is derived from an EMBL/GenBank/DDBJ whole genome shotgun (WGS) entry which is preliminary data.</text>
</comment>
<dbReference type="AlphaFoldDB" id="A0AAU9K7J0"/>
<dbReference type="PANTHER" id="PTHR47822">
    <property type="entry name" value="CARBOHYDRATE BINDING DOMAIN CONTAINING PROTEIN"/>
    <property type="match status" value="1"/>
</dbReference>
<evidence type="ECO:0000256" key="3">
    <source>
        <dbReference type="PROSITE-ProRule" id="PRU00221"/>
    </source>
</evidence>
<proteinExistence type="predicted"/>
<dbReference type="PANTHER" id="PTHR47822:SF2">
    <property type="entry name" value="F-BOX AND WD-40 DOMAIN PROTEIN 7"/>
    <property type="match status" value="1"/>
</dbReference>
<dbReference type="Pfam" id="PF00400">
    <property type="entry name" value="WD40"/>
    <property type="match status" value="3"/>
</dbReference>
<reference evidence="5" key="1">
    <citation type="submission" date="2021-09" db="EMBL/GenBank/DDBJ databases">
        <authorList>
            <consortium name="AG Swart"/>
            <person name="Singh M."/>
            <person name="Singh A."/>
            <person name="Seah K."/>
            <person name="Emmerich C."/>
        </authorList>
    </citation>
    <scope>NUCLEOTIDE SEQUENCE</scope>
    <source>
        <strain evidence="5">ATCC30299</strain>
    </source>
</reference>
<feature type="domain" description="Anaphase-promoting complex subunit 4-like WD40" evidence="4">
    <location>
        <begin position="16"/>
        <end position="60"/>
    </location>
</feature>
<dbReference type="InterPro" id="IPR019775">
    <property type="entry name" value="WD40_repeat_CS"/>
</dbReference>
<evidence type="ECO:0000256" key="1">
    <source>
        <dbReference type="ARBA" id="ARBA00022574"/>
    </source>
</evidence>
<accession>A0AAU9K7J0</accession>
<gene>
    <name evidence="5" type="ORF">BSTOLATCC_MIC63984</name>
</gene>
<dbReference type="EMBL" id="CAJZBQ010000062">
    <property type="protein sequence ID" value="CAG9335515.1"/>
    <property type="molecule type" value="Genomic_DNA"/>
</dbReference>
<dbReference type="InterPro" id="IPR024977">
    <property type="entry name" value="Apc4-like_WD40_dom"/>
</dbReference>
<dbReference type="PROSITE" id="PS50294">
    <property type="entry name" value="WD_REPEATS_REGION"/>
    <property type="match status" value="1"/>
</dbReference>
<evidence type="ECO:0000256" key="2">
    <source>
        <dbReference type="ARBA" id="ARBA00022737"/>
    </source>
</evidence>
<dbReference type="SMART" id="SM00320">
    <property type="entry name" value="WD40"/>
    <property type="match status" value="4"/>
</dbReference>
<dbReference type="PROSITE" id="PS50082">
    <property type="entry name" value="WD_REPEATS_2"/>
    <property type="match status" value="1"/>
</dbReference>
<name>A0AAU9K7J0_9CILI</name>
<dbReference type="InterPro" id="IPR001680">
    <property type="entry name" value="WD40_rpt"/>
</dbReference>
<dbReference type="Pfam" id="PF12894">
    <property type="entry name" value="ANAPC4_WD40"/>
    <property type="match status" value="1"/>
</dbReference>
<keyword evidence="1 3" id="KW-0853">WD repeat</keyword>
<feature type="repeat" description="WD" evidence="3">
    <location>
        <begin position="156"/>
        <end position="196"/>
    </location>
</feature>
<dbReference type="Gene3D" id="2.130.10.10">
    <property type="entry name" value="YVTN repeat-like/Quinoprotein amine dehydrogenase"/>
    <property type="match status" value="2"/>
</dbReference>
<organism evidence="5 6">
    <name type="scientific">Blepharisma stoltei</name>
    <dbReference type="NCBI Taxonomy" id="1481888"/>
    <lineage>
        <taxon>Eukaryota</taxon>
        <taxon>Sar</taxon>
        <taxon>Alveolata</taxon>
        <taxon>Ciliophora</taxon>
        <taxon>Postciliodesmatophora</taxon>
        <taxon>Heterotrichea</taxon>
        <taxon>Heterotrichida</taxon>
        <taxon>Blepharismidae</taxon>
        <taxon>Blepharisma</taxon>
    </lineage>
</organism>